<proteinExistence type="predicted"/>
<dbReference type="EMBL" id="UINC01094704">
    <property type="protein sequence ID" value="SVC50171.1"/>
    <property type="molecule type" value="Genomic_DNA"/>
</dbReference>
<protein>
    <submittedName>
        <fullName evidence="1">Uncharacterized protein</fullName>
    </submittedName>
</protein>
<name>A0A382MS57_9ZZZZ</name>
<gene>
    <name evidence="1" type="ORF">METZ01_LOCUS303025</name>
</gene>
<dbReference type="AlphaFoldDB" id="A0A382MS57"/>
<accession>A0A382MS57</accession>
<reference evidence="1" key="1">
    <citation type="submission" date="2018-05" db="EMBL/GenBank/DDBJ databases">
        <authorList>
            <person name="Lanie J.A."/>
            <person name="Ng W.-L."/>
            <person name="Kazmierczak K.M."/>
            <person name="Andrzejewski T.M."/>
            <person name="Davidsen T.M."/>
            <person name="Wayne K.J."/>
            <person name="Tettelin H."/>
            <person name="Glass J.I."/>
            <person name="Rusch D."/>
            <person name="Podicherti R."/>
            <person name="Tsui H.-C.T."/>
            <person name="Winkler M.E."/>
        </authorList>
    </citation>
    <scope>NUCLEOTIDE SEQUENCE</scope>
</reference>
<sequence>MYEELVKQVEEFRDYDLKRMALRWLKKVPEEDWEQFKPGRGGDFELFNEISTFARKYFLQLADGIDDMSPDEITALAKEIRKRKNRKIVD</sequence>
<evidence type="ECO:0000313" key="1">
    <source>
        <dbReference type="EMBL" id="SVC50171.1"/>
    </source>
</evidence>
<organism evidence="1">
    <name type="scientific">marine metagenome</name>
    <dbReference type="NCBI Taxonomy" id="408172"/>
    <lineage>
        <taxon>unclassified sequences</taxon>
        <taxon>metagenomes</taxon>
        <taxon>ecological metagenomes</taxon>
    </lineage>
</organism>